<feature type="compositionally biased region" description="Basic and acidic residues" evidence="1">
    <location>
        <begin position="51"/>
        <end position="68"/>
    </location>
</feature>
<comment type="caution">
    <text evidence="2">The sequence shown here is derived from an EMBL/GenBank/DDBJ whole genome shotgun (WGS) entry which is preliminary data.</text>
</comment>
<organism evidence="2 3">
    <name type="scientific">Nepenthes gracilis</name>
    <name type="common">Slender pitcher plant</name>
    <dbReference type="NCBI Taxonomy" id="150966"/>
    <lineage>
        <taxon>Eukaryota</taxon>
        <taxon>Viridiplantae</taxon>
        <taxon>Streptophyta</taxon>
        <taxon>Embryophyta</taxon>
        <taxon>Tracheophyta</taxon>
        <taxon>Spermatophyta</taxon>
        <taxon>Magnoliopsida</taxon>
        <taxon>eudicotyledons</taxon>
        <taxon>Gunneridae</taxon>
        <taxon>Pentapetalae</taxon>
        <taxon>Caryophyllales</taxon>
        <taxon>Nepenthaceae</taxon>
        <taxon>Nepenthes</taxon>
    </lineage>
</organism>
<reference evidence="2" key="1">
    <citation type="submission" date="2023-05" db="EMBL/GenBank/DDBJ databases">
        <title>Nepenthes gracilis genome sequencing.</title>
        <authorList>
            <person name="Fukushima K."/>
        </authorList>
    </citation>
    <scope>NUCLEOTIDE SEQUENCE</scope>
    <source>
        <strain evidence="2">SING2019-196</strain>
    </source>
</reference>
<name>A0AAD3TER8_NEPGR</name>
<keyword evidence="3" id="KW-1185">Reference proteome</keyword>
<dbReference type="EMBL" id="BSYO01000033">
    <property type="protein sequence ID" value="GMH27501.1"/>
    <property type="molecule type" value="Genomic_DNA"/>
</dbReference>
<evidence type="ECO:0000256" key="1">
    <source>
        <dbReference type="SAM" id="MobiDB-lite"/>
    </source>
</evidence>
<evidence type="ECO:0000313" key="3">
    <source>
        <dbReference type="Proteomes" id="UP001279734"/>
    </source>
</evidence>
<dbReference type="Proteomes" id="UP001279734">
    <property type="component" value="Unassembled WGS sequence"/>
</dbReference>
<evidence type="ECO:0000313" key="2">
    <source>
        <dbReference type="EMBL" id="GMH27501.1"/>
    </source>
</evidence>
<sequence length="68" mass="7538">MAPDEHKDGLMNVVGDGFGRHGIRGGEKNVGVKNRCRRIMGDECSPSVLSHRSDERLEEEAGNRDFNV</sequence>
<protein>
    <submittedName>
        <fullName evidence="2">Uncharacterized protein</fullName>
    </submittedName>
</protein>
<accession>A0AAD3TER8</accession>
<gene>
    <name evidence="2" type="ORF">Nepgr_029344</name>
</gene>
<feature type="region of interest" description="Disordered" evidence="1">
    <location>
        <begin position="45"/>
        <end position="68"/>
    </location>
</feature>
<dbReference type="AlphaFoldDB" id="A0AAD3TER8"/>
<proteinExistence type="predicted"/>